<evidence type="ECO:0000313" key="2">
    <source>
        <dbReference type="Proteomes" id="UP000217790"/>
    </source>
</evidence>
<dbReference type="AlphaFoldDB" id="A0A2H3E610"/>
<organism evidence="1 2">
    <name type="scientific">Armillaria gallica</name>
    <name type="common">Bulbous honey fungus</name>
    <name type="synonym">Armillaria bulbosa</name>
    <dbReference type="NCBI Taxonomy" id="47427"/>
    <lineage>
        <taxon>Eukaryota</taxon>
        <taxon>Fungi</taxon>
        <taxon>Dikarya</taxon>
        <taxon>Basidiomycota</taxon>
        <taxon>Agaricomycotina</taxon>
        <taxon>Agaricomycetes</taxon>
        <taxon>Agaricomycetidae</taxon>
        <taxon>Agaricales</taxon>
        <taxon>Marasmiineae</taxon>
        <taxon>Physalacriaceae</taxon>
        <taxon>Armillaria</taxon>
    </lineage>
</organism>
<accession>A0A2H3E610</accession>
<dbReference type="EMBL" id="KZ293651">
    <property type="protein sequence ID" value="PBK96003.1"/>
    <property type="molecule type" value="Genomic_DNA"/>
</dbReference>
<dbReference type="Proteomes" id="UP000217790">
    <property type="component" value="Unassembled WGS sequence"/>
</dbReference>
<reference evidence="2" key="1">
    <citation type="journal article" date="2017" name="Nat. Ecol. Evol.">
        <title>Genome expansion and lineage-specific genetic innovations in the forest pathogenic fungi Armillaria.</title>
        <authorList>
            <person name="Sipos G."/>
            <person name="Prasanna A.N."/>
            <person name="Walter M.C."/>
            <person name="O'Connor E."/>
            <person name="Balint B."/>
            <person name="Krizsan K."/>
            <person name="Kiss B."/>
            <person name="Hess J."/>
            <person name="Varga T."/>
            <person name="Slot J."/>
            <person name="Riley R."/>
            <person name="Boka B."/>
            <person name="Rigling D."/>
            <person name="Barry K."/>
            <person name="Lee J."/>
            <person name="Mihaltcheva S."/>
            <person name="LaButti K."/>
            <person name="Lipzen A."/>
            <person name="Waldron R."/>
            <person name="Moloney N.M."/>
            <person name="Sperisen C."/>
            <person name="Kredics L."/>
            <person name="Vagvoelgyi C."/>
            <person name="Patrignani A."/>
            <person name="Fitzpatrick D."/>
            <person name="Nagy I."/>
            <person name="Doyle S."/>
            <person name="Anderson J.B."/>
            <person name="Grigoriev I.V."/>
            <person name="Gueldener U."/>
            <person name="Muensterkoetter M."/>
            <person name="Nagy L.G."/>
        </authorList>
    </citation>
    <scope>NUCLEOTIDE SEQUENCE [LARGE SCALE GENOMIC DNA]</scope>
    <source>
        <strain evidence="2">Ar21-2</strain>
    </source>
</reference>
<proteinExistence type="predicted"/>
<dbReference type="InParanoid" id="A0A2H3E610"/>
<sequence>MKPITSLILTSLPHIASNGCLVIIAHVCTDSSLRWEYTGSCTVEVANVVPFFSRAAMVNAHPFVVESKPVHNVLVCTVIVTEAFIAMASTLQFVNTAKLGMYLKFTDLNIIELSDLTVFSLMIAMTEPRIENV</sequence>
<keyword evidence="2" id="KW-1185">Reference proteome</keyword>
<protein>
    <submittedName>
        <fullName evidence="1">Uncharacterized protein</fullName>
    </submittedName>
</protein>
<evidence type="ECO:0000313" key="1">
    <source>
        <dbReference type="EMBL" id="PBK96003.1"/>
    </source>
</evidence>
<name>A0A2H3E610_ARMGA</name>
<gene>
    <name evidence="1" type="ORF">ARMGADRAFT_1028234</name>
</gene>